<dbReference type="Gene3D" id="2.160.20.120">
    <property type="match status" value="1"/>
</dbReference>
<name>A0A1G9D8S4_9FLAO</name>
<reference evidence="4 5" key="1">
    <citation type="submission" date="2016-10" db="EMBL/GenBank/DDBJ databases">
        <authorList>
            <person name="de Groot N.N."/>
        </authorList>
    </citation>
    <scope>NUCLEOTIDE SEQUENCE [LARGE SCALE GENOMIC DNA]</scope>
    <source>
        <strain evidence="4 5">CGMCC 1.10076</strain>
    </source>
</reference>
<dbReference type="OrthoDB" id="5585143at2"/>
<evidence type="ECO:0000256" key="2">
    <source>
        <dbReference type="SAM" id="SignalP"/>
    </source>
</evidence>
<dbReference type="PANTHER" id="PTHR39200:SF1">
    <property type="entry name" value="AUTO-TRANSPORTER ADHESIN HEAD GIN DOMAIN-CONTAINING PROTEIN-RELATED"/>
    <property type="match status" value="1"/>
</dbReference>
<dbReference type="InterPro" id="IPR021255">
    <property type="entry name" value="DUF2807"/>
</dbReference>
<evidence type="ECO:0000313" key="5">
    <source>
        <dbReference type="Proteomes" id="UP000199580"/>
    </source>
</evidence>
<dbReference type="STRING" id="1128970.SAMN04487935_3747"/>
<feature type="domain" description="Putative auto-transporter adhesin head GIN" evidence="3">
    <location>
        <begin position="40"/>
        <end position="224"/>
    </location>
</feature>
<dbReference type="Pfam" id="PF10988">
    <property type="entry name" value="DUF2807"/>
    <property type="match status" value="1"/>
</dbReference>
<keyword evidence="5" id="KW-1185">Reference proteome</keyword>
<dbReference type="RefSeq" id="WP_091399270.1">
    <property type="nucleotide sequence ID" value="NZ_BKAI01000017.1"/>
</dbReference>
<proteinExistence type="predicted"/>
<dbReference type="Proteomes" id="UP000199580">
    <property type="component" value="Unassembled WGS sequence"/>
</dbReference>
<dbReference type="AlphaFoldDB" id="A0A1G9D8S4"/>
<evidence type="ECO:0000313" key="4">
    <source>
        <dbReference type="EMBL" id="SDK60282.1"/>
    </source>
</evidence>
<accession>A0A1G9D8S4</accession>
<feature type="signal peptide" evidence="2">
    <location>
        <begin position="1"/>
        <end position="18"/>
    </location>
</feature>
<dbReference type="EMBL" id="FNEZ01000009">
    <property type="protein sequence ID" value="SDK60282.1"/>
    <property type="molecule type" value="Genomic_DNA"/>
</dbReference>
<evidence type="ECO:0000256" key="1">
    <source>
        <dbReference type="SAM" id="MobiDB-lite"/>
    </source>
</evidence>
<organism evidence="4 5">
    <name type="scientific">Flavobacterium noncentrifugens</name>
    <dbReference type="NCBI Taxonomy" id="1128970"/>
    <lineage>
        <taxon>Bacteria</taxon>
        <taxon>Pseudomonadati</taxon>
        <taxon>Bacteroidota</taxon>
        <taxon>Flavobacteriia</taxon>
        <taxon>Flavobacteriales</taxon>
        <taxon>Flavobacteriaceae</taxon>
        <taxon>Flavobacterium</taxon>
    </lineage>
</organism>
<keyword evidence="2" id="KW-0732">Signal</keyword>
<feature type="chain" id="PRO_5011764489" evidence="2">
    <location>
        <begin position="19"/>
        <end position="240"/>
    </location>
</feature>
<evidence type="ECO:0000259" key="3">
    <source>
        <dbReference type="Pfam" id="PF10988"/>
    </source>
</evidence>
<sequence length="240" mass="25073">MKKTILLAALMLSAVSNAQWSSGKITGNGKMASKKMTTVDYDKVDISGFLDVDLVPGKEGNIDINGEENLLEFVTVEVVQHTLKIYIDKGKNIRPSVGKGIRITVPYESLDGVSLTGSGDVNSKGTIKTDTFEAKLTGSGDVKLNVEAKSTTAAMTGSGDLTLQGKTQNFECRITGSGDLNAYDLASNDVNAAVSGSGDCKVNCSGNFEARVSGSGGITYKGDPKKKDTKVSGSGSIQKS</sequence>
<dbReference type="PANTHER" id="PTHR39200">
    <property type="entry name" value="HYPOTHETICAL EXPORTED PROTEIN"/>
    <property type="match status" value="1"/>
</dbReference>
<protein>
    <submittedName>
        <fullName evidence="4">Putative auto-transporter adhesin, head GIN domain</fullName>
    </submittedName>
</protein>
<feature type="region of interest" description="Disordered" evidence="1">
    <location>
        <begin position="215"/>
        <end position="240"/>
    </location>
</feature>
<gene>
    <name evidence="4" type="ORF">SAMN04487935_3747</name>
</gene>
<feature type="compositionally biased region" description="Polar residues" evidence="1">
    <location>
        <begin position="231"/>
        <end position="240"/>
    </location>
</feature>